<dbReference type="AlphaFoldDB" id="A0AAV7G9R1"/>
<accession>A0AAV7G9R1</accession>
<feature type="region of interest" description="Disordered" evidence="1">
    <location>
        <begin position="1"/>
        <end position="28"/>
    </location>
</feature>
<sequence>MSMLRDKPNVNTVKRRRKNVRSKNGSVSKLPVNHESLLYPLALQMLFSSAFQILQNGSLRNFCFQLEAALWNSETFWLHLGRKYYVRRLDIENRLILSL</sequence>
<evidence type="ECO:0000256" key="1">
    <source>
        <dbReference type="SAM" id="MobiDB-lite"/>
    </source>
</evidence>
<evidence type="ECO:0000313" key="2">
    <source>
        <dbReference type="EMBL" id="KAH0453146.1"/>
    </source>
</evidence>
<evidence type="ECO:0000313" key="3">
    <source>
        <dbReference type="Proteomes" id="UP000775213"/>
    </source>
</evidence>
<dbReference type="Proteomes" id="UP000775213">
    <property type="component" value="Unassembled WGS sequence"/>
</dbReference>
<keyword evidence="3" id="KW-1185">Reference proteome</keyword>
<dbReference type="EMBL" id="JAGFBR010000016">
    <property type="protein sequence ID" value="KAH0453146.1"/>
    <property type="molecule type" value="Genomic_DNA"/>
</dbReference>
<organism evidence="2 3">
    <name type="scientific">Dendrobium chrysotoxum</name>
    <name type="common">Orchid</name>
    <dbReference type="NCBI Taxonomy" id="161865"/>
    <lineage>
        <taxon>Eukaryota</taxon>
        <taxon>Viridiplantae</taxon>
        <taxon>Streptophyta</taxon>
        <taxon>Embryophyta</taxon>
        <taxon>Tracheophyta</taxon>
        <taxon>Spermatophyta</taxon>
        <taxon>Magnoliopsida</taxon>
        <taxon>Liliopsida</taxon>
        <taxon>Asparagales</taxon>
        <taxon>Orchidaceae</taxon>
        <taxon>Epidendroideae</taxon>
        <taxon>Malaxideae</taxon>
        <taxon>Dendrobiinae</taxon>
        <taxon>Dendrobium</taxon>
    </lineage>
</organism>
<reference evidence="2 3" key="1">
    <citation type="journal article" date="2021" name="Hortic Res">
        <title>Chromosome-scale assembly of the Dendrobium chrysotoxum genome enhances the understanding of orchid evolution.</title>
        <authorList>
            <person name="Zhang Y."/>
            <person name="Zhang G.Q."/>
            <person name="Zhang D."/>
            <person name="Liu X.D."/>
            <person name="Xu X.Y."/>
            <person name="Sun W.H."/>
            <person name="Yu X."/>
            <person name="Zhu X."/>
            <person name="Wang Z.W."/>
            <person name="Zhao X."/>
            <person name="Zhong W.Y."/>
            <person name="Chen H."/>
            <person name="Yin W.L."/>
            <person name="Huang T."/>
            <person name="Niu S.C."/>
            <person name="Liu Z.J."/>
        </authorList>
    </citation>
    <scope>NUCLEOTIDE SEQUENCE [LARGE SCALE GENOMIC DNA]</scope>
    <source>
        <strain evidence="2">Lindl</strain>
    </source>
</reference>
<gene>
    <name evidence="2" type="ORF">IEQ34_017470</name>
</gene>
<name>A0AAV7G9R1_DENCH</name>
<protein>
    <submittedName>
        <fullName evidence="2">Uncharacterized protein</fullName>
    </submittedName>
</protein>
<comment type="caution">
    <text evidence="2">The sequence shown here is derived from an EMBL/GenBank/DDBJ whole genome shotgun (WGS) entry which is preliminary data.</text>
</comment>
<proteinExistence type="predicted"/>